<organism evidence="2 3">
    <name type="scientific">Mycena alexandri</name>
    <dbReference type="NCBI Taxonomy" id="1745969"/>
    <lineage>
        <taxon>Eukaryota</taxon>
        <taxon>Fungi</taxon>
        <taxon>Dikarya</taxon>
        <taxon>Basidiomycota</taxon>
        <taxon>Agaricomycotina</taxon>
        <taxon>Agaricomycetes</taxon>
        <taxon>Agaricomycetidae</taxon>
        <taxon>Agaricales</taxon>
        <taxon>Marasmiineae</taxon>
        <taxon>Mycenaceae</taxon>
        <taxon>Mycena</taxon>
    </lineage>
</organism>
<proteinExistence type="predicted"/>
<protein>
    <submittedName>
        <fullName evidence="2">Uncharacterized protein</fullName>
    </submittedName>
</protein>
<accession>A0AAD6S4Z5</accession>
<reference evidence="2" key="1">
    <citation type="submission" date="2023-03" db="EMBL/GenBank/DDBJ databases">
        <title>Massive genome expansion in bonnet fungi (Mycena s.s.) driven by repeated elements and novel gene families across ecological guilds.</title>
        <authorList>
            <consortium name="Lawrence Berkeley National Laboratory"/>
            <person name="Harder C.B."/>
            <person name="Miyauchi S."/>
            <person name="Viragh M."/>
            <person name="Kuo A."/>
            <person name="Thoen E."/>
            <person name="Andreopoulos B."/>
            <person name="Lu D."/>
            <person name="Skrede I."/>
            <person name="Drula E."/>
            <person name="Henrissat B."/>
            <person name="Morin E."/>
            <person name="Kohler A."/>
            <person name="Barry K."/>
            <person name="LaButti K."/>
            <person name="Morin E."/>
            <person name="Salamov A."/>
            <person name="Lipzen A."/>
            <person name="Mereny Z."/>
            <person name="Hegedus B."/>
            <person name="Baldrian P."/>
            <person name="Stursova M."/>
            <person name="Weitz H."/>
            <person name="Taylor A."/>
            <person name="Grigoriev I.V."/>
            <person name="Nagy L.G."/>
            <person name="Martin F."/>
            <person name="Kauserud H."/>
        </authorList>
    </citation>
    <scope>NUCLEOTIDE SEQUENCE</scope>
    <source>
        <strain evidence="2">CBHHK200</strain>
    </source>
</reference>
<feature type="compositionally biased region" description="Low complexity" evidence="1">
    <location>
        <begin position="42"/>
        <end position="51"/>
    </location>
</feature>
<comment type="caution">
    <text evidence="2">The sequence shown here is derived from an EMBL/GenBank/DDBJ whole genome shotgun (WGS) entry which is preliminary data.</text>
</comment>
<keyword evidence="3" id="KW-1185">Reference proteome</keyword>
<name>A0AAD6S4Z5_9AGAR</name>
<feature type="compositionally biased region" description="Basic and acidic residues" evidence="1">
    <location>
        <begin position="17"/>
        <end position="28"/>
    </location>
</feature>
<feature type="compositionally biased region" description="Basic residues" evidence="1">
    <location>
        <begin position="375"/>
        <end position="387"/>
    </location>
</feature>
<feature type="region of interest" description="Disordered" evidence="1">
    <location>
        <begin position="1"/>
        <end position="391"/>
    </location>
</feature>
<feature type="compositionally biased region" description="Pro residues" evidence="1">
    <location>
        <begin position="88"/>
        <end position="103"/>
    </location>
</feature>
<dbReference type="AlphaFoldDB" id="A0AAD6S4Z5"/>
<feature type="compositionally biased region" description="Basic residues" evidence="1">
    <location>
        <begin position="120"/>
        <end position="131"/>
    </location>
</feature>
<dbReference type="Proteomes" id="UP001218188">
    <property type="component" value="Unassembled WGS sequence"/>
</dbReference>
<feature type="compositionally biased region" description="Basic residues" evidence="1">
    <location>
        <begin position="224"/>
        <end position="241"/>
    </location>
</feature>
<gene>
    <name evidence="2" type="ORF">C8F04DRAFT_1195945</name>
</gene>
<feature type="compositionally biased region" description="Low complexity" evidence="1">
    <location>
        <begin position="254"/>
        <end position="269"/>
    </location>
</feature>
<feature type="compositionally biased region" description="Basic and acidic residues" evidence="1">
    <location>
        <begin position="298"/>
        <end position="310"/>
    </location>
</feature>
<sequence length="832" mass="92346">MPDEADRTGLDTIRPLSGERKNETRDARVPIPTVTGLQAADRTTQSAVRTRSAARRKRRVDEDDGAVITSHPHIGAHVHAHEQHRVPSPLPRASPTAPRPPPTASNSKRPRMRAGGMPQRRSHRSHPHRPPARPPAFTSALRNPQPASPSPNTHRTVLPSALTRVPPRPSPAPRSFAVPDPDPVPAPPRGADAPNHEEGRTTPMRRSGAAQLVSVPSTKELPRPRARLRTTKGRRRTKPRRTKNEGRQYTTDTPPASQQARRARCAGAGPPTPPGAQRLQIRTAPHSERVAQTQTPRQPDRPRRGYESRRVLILPPTPTPCLPVRPLDRAKAHAPPTRLGHTPPPPALSAAPQRSAPLPPATPPHKSRQAGGQARAKKKKRKNKERKNRIDLEACARPPPRLGLSRPPRRAMRRRRWRRRTLRLLPSAFCLVVRTRRTRRDQGRVWGWVGCRVCDPAVQIGLAWVDSVRRREQNKRLPHWEGSASTQITLHRPGLPRAGAHLFGSLTGPSEKPVCFVREQGAVTDAWRSEFQTPLDFVPPPSLSATVPRHYLCPPAPVHQRLSLVYNTHPMPWVDPSSCRANLKRAVSRRYELPGQEIHTIDVLKGGDSICLYLSIQARARIPGVGPLRCNRGSLLDGRRALDEVQSCILAYYADWDLFYRLGTNISILSPTDGGRLQALSPPSWNSFALFITTVTLKGTCKEVFEVFLSNSMHIGSLTCNSDAAFRSVTQPTAEFFPAPLASVTTRCGAPCIWGTTALALTMDLVFSTGWFARDFTLASRLVVVVTRNIMDFHLYLRKVEENMGEHIRAHTNIPARTRAYKLGVKSPDPVL</sequence>
<evidence type="ECO:0000313" key="3">
    <source>
        <dbReference type="Proteomes" id="UP001218188"/>
    </source>
</evidence>
<evidence type="ECO:0000256" key="1">
    <source>
        <dbReference type="SAM" id="MobiDB-lite"/>
    </source>
</evidence>
<evidence type="ECO:0000313" key="2">
    <source>
        <dbReference type="EMBL" id="KAJ7020954.1"/>
    </source>
</evidence>
<dbReference type="EMBL" id="JARJCM010000245">
    <property type="protein sequence ID" value="KAJ7020954.1"/>
    <property type="molecule type" value="Genomic_DNA"/>
</dbReference>